<keyword evidence="3 5" id="KW-0479">Metal-binding</keyword>
<evidence type="ECO:0000313" key="7">
    <source>
        <dbReference type="EMBL" id="QEA16452.1"/>
    </source>
</evidence>
<evidence type="ECO:0000313" key="8">
    <source>
        <dbReference type="Proteomes" id="UP000321172"/>
    </source>
</evidence>
<sequence>MRQLALALLLAAIVTPQTAVAAQAEPSVSDPSTKPKAPTLPIITDDENLYKTFGERGGLVQIMDDVMVRWLANPRTRPFFEGADQAKLKGHLVEQFCVIMKGPCTYSGRTMAESHMGMNVNEGSFYALVEELQKTLNARKIPFRAQNRLLAALAPMHRDIIGK</sequence>
<evidence type="ECO:0000256" key="2">
    <source>
        <dbReference type="ARBA" id="ARBA00022617"/>
    </source>
</evidence>
<organism evidence="7 8">
    <name type="scientific">Novosphingobium ginsenosidimutans</name>
    <dbReference type="NCBI Taxonomy" id="1176536"/>
    <lineage>
        <taxon>Bacteria</taxon>
        <taxon>Pseudomonadati</taxon>
        <taxon>Pseudomonadota</taxon>
        <taxon>Alphaproteobacteria</taxon>
        <taxon>Sphingomonadales</taxon>
        <taxon>Sphingomonadaceae</taxon>
        <taxon>Novosphingobium</taxon>
    </lineage>
</organism>
<evidence type="ECO:0000256" key="4">
    <source>
        <dbReference type="ARBA" id="ARBA00023004"/>
    </source>
</evidence>
<dbReference type="Proteomes" id="UP000321172">
    <property type="component" value="Chromosome"/>
</dbReference>
<feature type="chain" id="PRO_5022733916" evidence="6">
    <location>
        <begin position="22"/>
        <end position="163"/>
    </location>
</feature>
<feature type="binding site" description="distal binding residue" evidence="5">
    <location>
        <position position="91"/>
    </location>
    <ligand>
        <name>heme</name>
        <dbReference type="ChEBI" id="CHEBI:30413"/>
    </ligand>
    <ligandPart>
        <name>Fe</name>
        <dbReference type="ChEBI" id="CHEBI:18248"/>
    </ligandPart>
</feature>
<keyword evidence="2 5" id="KW-0349">Heme</keyword>
<dbReference type="SUPFAM" id="SSF46458">
    <property type="entry name" value="Globin-like"/>
    <property type="match status" value="1"/>
</dbReference>
<keyword evidence="8" id="KW-1185">Reference proteome</keyword>
<feature type="signal peptide" evidence="6">
    <location>
        <begin position="1"/>
        <end position="21"/>
    </location>
</feature>
<evidence type="ECO:0000256" key="6">
    <source>
        <dbReference type="SAM" id="SignalP"/>
    </source>
</evidence>
<dbReference type="OrthoDB" id="9795814at2"/>
<accession>A0A5B8S633</accession>
<keyword evidence="6" id="KW-0732">Signal</keyword>
<dbReference type="InterPro" id="IPR012292">
    <property type="entry name" value="Globin/Proto"/>
</dbReference>
<reference evidence="7 8" key="1">
    <citation type="journal article" date="2013" name="J. Microbiol. Biotechnol.">
        <title>Novosphingobium ginsenosidimutans sp. nov., with the ability to convert ginsenoside.</title>
        <authorList>
            <person name="Kim J.K."/>
            <person name="He D."/>
            <person name="Liu Q.M."/>
            <person name="Park H.Y."/>
            <person name="Jung M.S."/>
            <person name="Yoon M.H."/>
            <person name="Kim S.C."/>
            <person name="Im W.T."/>
        </authorList>
    </citation>
    <scope>NUCLEOTIDE SEQUENCE [LARGE SCALE GENOMIC DNA]</scope>
    <source>
        <strain evidence="7 8">FW-6</strain>
    </source>
</reference>
<dbReference type="InterPro" id="IPR001486">
    <property type="entry name" value="Hemoglobin_trunc"/>
</dbReference>
<dbReference type="KEGG" id="ngf:FRF71_10085"/>
<dbReference type="RefSeq" id="WP_147090532.1">
    <property type="nucleotide sequence ID" value="NZ_BAABJD010000005.1"/>
</dbReference>
<dbReference type="GO" id="GO:0019825">
    <property type="term" value="F:oxygen binding"/>
    <property type="evidence" value="ECO:0007669"/>
    <property type="project" value="InterPro"/>
</dbReference>
<dbReference type="CDD" id="cd00454">
    <property type="entry name" value="TrHb1_N"/>
    <property type="match status" value="1"/>
</dbReference>
<evidence type="ECO:0000256" key="1">
    <source>
        <dbReference type="ARBA" id="ARBA00022448"/>
    </source>
</evidence>
<dbReference type="GO" id="GO:0020037">
    <property type="term" value="F:heme binding"/>
    <property type="evidence" value="ECO:0007669"/>
    <property type="project" value="InterPro"/>
</dbReference>
<keyword evidence="1" id="KW-0813">Transport</keyword>
<dbReference type="Gene3D" id="1.10.490.10">
    <property type="entry name" value="Globins"/>
    <property type="match status" value="1"/>
</dbReference>
<name>A0A5B8S633_9SPHN</name>
<keyword evidence="4 5" id="KW-0408">Iron</keyword>
<dbReference type="InterPro" id="IPR009050">
    <property type="entry name" value="Globin-like_sf"/>
</dbReference>
<evidence type="ECO:0000256" key="5">
    <source>
        <dbReference type="PIRSR" id="PIRSR601486-1"/>
    </source>
</evidence>
<protein>
    <submittedName>
        <fullName evidence="7">Group 1 truncated hemoglobin</fullName>
    </submittedName>
</protein>
<dbReference type="GO" id="GO:0046872">
    <property type="term" value="F:metal ion binding"/>
    <property type="evidence" value="ECO:0007669"/>
    <property type="project" value="UniProtKB-KW"/>
</dbReference>
<evidence type="ECO:0000256" key="3">
    <source>
        <dbReference type="ARBA" id="ARBA00022723"/>
    </source>
</evidence>
<dbReference type="AlphaFoldDB" id="A0A5B8S633"/>
<feature type="binding site" description="distal binding residue" evidence="5">
    <location>
        <position position="115"/>
    </location>
    <ligand>
        <name>heme</name>
        <dbReference type="ChEBI" id="CHEBI:30413"/>
    </ligand>
    <ligandPart>
        <name>Fe</name>
        <dbReference type="ChEBI" id="CHEBI:18248"/>
    </ligandPart>
</feature>
<gene>
    <name evidence="7" type="ORF">FRF71_10085</name>
</gene>
<dbReference type="Pfam" id="PF01152">
    <property type="entry name" value="Bac_globin"/>
    <property type="match status" value="1"/>
</dbReference>
<proteinExistence type="predicted"/>
<dbReference type="EMBL" id="CP042345">
    <property type="protein sequence ID" value="QEA16452.1"/>
    <property type="molecule type" value="Genomic_DNA"/>
</dbReference>